<name>A0A1B2A8K4_LATCU</name>
<dbReference type="Proteomes" id="UP001215533">
    <property type="component" value="Chromosome"/>
</dbReference>
<organism evidence="3 4">
    <name type="scientific">Latilactobacillus curvatus</name>
    <name type="common">Lactobacillus curvatus</name>
    <dbReference type="NCBI Taxonomy" id="28038"/>
    <lineage>
        <taxon>Bacteria</taxon>
        <taxon>Bacillati</taxon>
        <taxon>Bacillota</taxon>
        <taxon>Bacilli</taxon>
        <taxon>Lactobacillales</taxon>
        <taxon>Lactobacillaceae</taxon>
        <taxon>Latilactobacillus</taxon>
    </lineage>
</organism>
<dbReference type="AlphaFoldDB" id="A0A1B2A8K4"/>
<sequence>MPFLMILLVIIAIMAAVGVFSLVIGSLLLLLKFALPLIVIGLIVSFIYRAIAGPSRRPRHADWCHDYQDYSYQETAHQGSRQRKEARDVKVDDDDWSDF</sequence>
<evidence type="ECO:0000256" key="1">
    <source>
        <dbReference type="SAM" id="MobiDB-lite"/>
    </source>
</evidence>
<evidence type="ECO:0000313" key="4">
    <source>
        <dbReference type="Proteomes" id="UP001215533"/>
    </source>
</evidence>
<dbReference type="RefSeq" id="WP_056966835.1">
    <property type="nucleotide sequence ID" value="NZ_BJOQ01000003.1"/>
</dbReference>
<gene>
    <name evidence="3" type="ORF">PSR33_03045</name>
</gene>
<accession>A0A1B2A8K4</accession>
<proteinExistence type="predicted"/>
<feature type="region of interest" description="Disordered" evidence="1">
    <location>
        <begin position="75"/>
        <end position="99"/>
    </location>
</feature>
<protein>
    <submittedName>
        <fullName evidence="3">Uncharacterized protein</fullName>
    </submittedName>
</protein>
<dbReference type="GeneID" id="49609914"/>
<feature type="transmembrane region" description="Helical" evidence="2">
    <location>
        <begin position="33"/>
        <end position="51"/>
    </location>
</feature>
<keyword evidence="2" id="KW-1133">Transmembrane helix</keyword>
<reference evidence="3" key="1">
    <citation type="submission" date="2023-02" db="EMBL/GenBank/DDBJ databases">
        <title>Complete genome sequence of Lactobacillus curvatus CACC879 isolated from Pig feces.</title>
        <authorList>
            <person name="Park S."/>
            <person name="Park M.A."/>
            <person name="Kim D.-H."/>
            <person name="Kim Y."/>
        </authorList>
    </citation>
    <scope>NUCLEOTIDE SEQUENCE</scope>
    <source>
        <strain evidence="3">CACC879</strain>
    </source>
</reference>
<keyword evidence="2" id="KW-0812">Transmembrane</keyword>
<dbReference type="OrthoDB" id="9970621at2"/>
<evidence type="ECO:0000256" key="2">
    <source>
        <dbReference type="SAM" id="Phobius"/>
    </source>
</evidence>
<keyword evidence="2" id="KW-0472">Membrane</keyword>
<feature type="transmembrane region" description="Helical" evidence="2">
    <location>
        <begin position="7"/>
        <end position="27"/>
    </location>
</feature>
<evidence type="ECO:0000313" key="3">
    <source>
        <dbReference type="EMBL" id="WDC92540.1"/>
    </source>
</evidence>
<dbReference type="EMBL" id="CP117683">
    <property type="protein sequence ID" value="WDC92540.1"/>
    <property type="molecule type" value="Genomic_DNA"/>
</dbReference>